<accession>A0A6D2HMZ8</accession>
<evidence type="ECO:0000313" key="3">
    <source>
        <dbReference type="Proteomes" id="UP000467841"/>
    </source>
</evidence>
<evidence type="ECO:0000313" key="2">
    <source>
        <dbReference type="EMBL" id="CAA7016783.1"/>
    </source>
</evidence>
<dbReference type="Pfam" id="PF07734">
    <property type="entry name" value="FBA_1"/>
    <property type="match status" value="1"/>
</dbReference>
<dbReference type="AlphaFoldDB" id="A0A6D2HMZ8"/>
<name>A0A6D2HMZ8_9BRAS</name>
<dbReference type="InterPro" id="IPR006527">
    <property type="entry name" value="F-box-assoc_dom_typ1"/>
</dbReference>
<keyword evidence="3" id="KW-1185">Reference proteome</keyword>
<reference evidence="2" key="1">
    <citation type="submission" date="2020-01" db="EMBL/GenBank/DDBJ databases">
        <authorList>
            <person name="Mishra B."/>
        </authorList>
    </citation>
    <scope>NUCLEOTIDE SEQUENCE [LARGE SCALE GENOMIC DNA]</scope>
</reference>
<dbReference type="InterPro" id="IPR050233">
    <property type="entry name" value="A_thaliana_F-box"/>
</dbReference>
<feature type="domain" description="F-box associated beta-propeller type 1" evidence="1">
    <location>
        <begin position="91"/>
        <end position="356"/>
    </location>
</feature>
<gene>
    <name evidence="2" type="ORF">MERR_LOCUS4018</name>
</gene>
<dbReference type="PANTHER" id="PTHR47993">
    <property type="entry name" value="OS09G0372900 PROTEIN-RELATED"/>
    <property type="match status" value="1"/>
</dbReference>
<evidence type="ECO:0000259" key="1">
    <source>
        <dbReference type="Pfam" id="PF07734"/>
    </source>
</evidence>
<dbReference type="Proteomes" id="UP000467841">
    <property type="component" value="Unassembled WGS sequence"/>
</dbReference>
<protein>
    <recommendedName>
        <fullName evidence="1">F-box associated beta-propeller type 1 domain-containing protein</fullName>
    </recommendedName>
</protein>
<comment type="caution">
    <text evidence="2">The sequence shown here is derived from an EMBL/GenBank/DDBJ whole genome shotgun (WGS) entry which is preliminary data.</text>
</comment>
<dbReference type="PANTHER" id="PTHR47993:SF201">
    <property type="entry name" value="F-BOX DOMAIN-CONTAINING PROTEIN"/>
    <property type="match status" value="1"/>
</dbReference>
<organism evidence="2 3">
    <name type="scientific">Microthlaspi erraticum</name>
    <dbReference type="NCBI Taxonomy" id="1685480"/>
    <lineage>
        <taxon>Eukaryota</taxon>
        <taxon>Viridiplantae</taxon>
        <taxon>Streptophyta</taxon>
        <taxon>Embryophyta</taxon>
        <taxon>Tracheophyta</taxon>
        <taxon>Spermatophyta</taxon>
        <taxon>Magnoliopsida</taxon>
        <taxon>eudicotyledons</taxon>
        <taxon>Gunneridae</taxon>
        <taxon>Pentapetalae</taxon>
        <taxon>rosids</taxon>
        <taxon>malvids</taxon>
        <taxon>Brassicales</taxon>
        <taxon>Brassicaceae</taxon>
        <taxon>Coluteocarpeae</taxon>
        <taxon>Microthlaspi</taxon>
    </lineage>
</organism>
<sequence>MTTKVRSTRGFGGGGDSLKGIDDISGSSAIYLQKVGDFVQKNRIFGAAAAAAAAARKQFLGFMMMDYKVCSIKFDLQGIRNDDEEVFVDPCIKQDKQGLVVWNPYLGQTKWIKPRTEFDSLDVYALGYDENRNHKILRIFFENQTVLGYEIYDLCSNSWKVFSVTLEWRICSFERGVSLKGNTYFLALVRNGDEFLVCFDFKSESFGPLLPLPYGEEHLSLSCVRDEKLAVLHRSLGLCQVVEIWVTDKIDPSAVSWSLFLRRIIGFPVEIYAGSFFIDEEKKKVAVIFGLDQPKWTQTCRHQTAHIIGPDWYTKSVDIGQASIYLGKPDESGYIRERYCRPLVCSSCYVPSLVQLETNQGEKE</sequence>
<proteinExistence type="predicted"/>
<dbReference type="EMBL" id="CACVBM020000255">
    <property type="protein sequence ID" value="CAA7016783.1"/>
    <property type="molecule type" value="Genomic_DNA"/>
</dbReference>
<dbReference type="InterPro" id="IPR017451">
    <property type="entry name" value="F-box-assoc_interact_dom"/>
</dbReference>
<dbReference type="NCBIfam" id="TIGR01640">
    <property type="entry name" value="F_box_assoc_1"/>
    <property type="match status" value="1"/>
</dbReference>
<dbReference type="OrthoDB" id="1051383at2759"/>